<evidence type="ECO:0000259" key="1">
    <source>
        <dbReference type="Pfam" id="PF07726"/>
    </source>
</evidence>
<dbReference type="Gene3D" id="1.10.8.80">
    <property type="entry name" value="Magnesium chelatase subunit I, C-Terminal domain"/>
    <property type="match status" value="1"/>
</dbReference>
<keyword evidence="4" id="KW-1185">Reference proteome</keyword>
<reference evidence="3 4" key="1">
    <citation type="submission" date="2019-02" db="EMBL/GenBank/DDBJ databases">
        <title>Deep-cultivation of Planctomycetes and their phenomic and genomic characterization uncovers novel biology.</title>
        <authorList>
            <person name="Wiegand S."/>
            <person name="Jogler M."/>
            <person name="Boedeker C."/>
            <person name="Pinto D."/>
            <person name="Vollmers J."/>
            <person name="Rivas-Marin E."/>
            <person name="Kohn T."/>
            <person name="Peeters S.H."/>
            <person name="Heuer A."/>
            <person name="Rast P."/>
            <person name="Oberbeckmann S."/>
            <person name="Bunk B."/>
            <person name="Jeske O."/>
            <person name="Meyerdierks A."/>
            <person name="Storesund J.E."/>
            <person name="Kallscheuer N."/>
            <person name="Luecker S."/>
            <person name="Lage O.M."/>
            <person name="Pohl T."/>
            <person name="Merkel B.J."/>
            <person name="Hornburger P."/>
            <person name="Mueller R.-W."/>
            <person name="Bruemmer F."/>
            <person name="Labrenz M."/>
            <person name="Spormann A.M."/>
            <person name="Op den Camp H."/>
            <person name="Overmann J."/>
            <person name="Amann R."/>
            <person name="Jetten M.S.M."/>
            <person name="Mascher T."/>
            <person name="Medema M.H."/>
            <person name="Devos D.P."/>
            <person name="Kaster A.-K."/>
            <person name="Ovreas L."/>
            <person name="Rohde M."/>
            <person name="Galperin M.Y."/>
            <person name="Jogler C."/>
        </authorList>
    </citation>
    <scope>NUCLEOTIDE SEQUENCE [LARGE SCALE GENOMIC DNA]</scope>
    <source>
        <strain evidence="3 4">TBK1r</strain>
    </source>
</reference>
<feature type="domain" description="ATPase AAA-3" evidence="1">
    <location>
        <begin position="61"/>
        <end position="191"/>
    </location>
</feature>
<dbReference type="CDD" id="cd00009">
    <property type="entry name" value="AAA"/>
    <property type="match status" value="1"/>
</dbReference>
<dbReference type="Pfam" id="PF07726">
    <property type="entry name" value="AAA_3"/>
    <property type="match status" value="1"/>
</dbReference>
<dbReference type="Pfam" id="PF17863">
    <property type="entry name" value="AAA_lid_2"/>
    <property type="match status" value="1"/>
</dbReference>
<gene>
    <name evidence="3" type="primary">ravA_5</name>
    <name evidence="3" type="ORF">TBK1r_54760</name>
</gene>
<sequence length="342" mass="37655">MPAELTRTVFIAETMNAPQIDEQIAKYSQMCNRLADEVGRLLVGQETMVSRLLIGLLTGGHVLLEGVPGLAKTLTVSSLAQAIRTDFSRIQFTPDMLPADVIGTEVFNPKEATYSVKRGPIFANLILADEINRAPAKVQSALLEAMQERQVTIGTETFKFPHPFLVMATQNPIEQEGTYPLPEAQVDRFMLKTKIDYPSREDERKIVDRMAGGKAIPEISAVTSPDEIMEARAVVEKIWCDDKVRDYGIDVVRATRDAVGSGVAALENMIEMGASPRASIFLLKAGKAHAFLEGRSYVTPHDIKSLAPDVLRHRVVLTYEAEAEGKSVDDVIRQILDNVPVP</sequence>
<name>A0ABX5XXM3_9BACT</name>
<evidence type="ECO:0000259" key="2">
    <source>
        <dbReference type="Pfam" id="PF17863"/>
    </source>
</evidence>
<organism evidence="3 4">
    <name type="scientific">Stieleria magnilauensis</name>
    <dbReference type="NCBI Taxonomy" id="2527963"/>
    <lineage>
        <taxon>Bacteria</taxon>
        <taxon>Pseudomonadati</taxon>
        <taxon>Planctomycetota</taxon>
        <taxon>Planctomycetia</taxon>
        <taxon>Pirellulales</taxon>
        <taxon>Pirellulaceae</taxon>
        <taxon>Stieleria</taxon>
    </lineage>
</organism>
<dbReference type="PANTHER" id="PTHR42759">
    <property type="entry name" value="MOXR FAMILY PROTEIN"/>
    <property type="match status" value="1"/>
</dbReference>
<accession>A0ABX5XXM3</accession>
<dbReference type="PANTHER" id="PTHR42759:SF1">
    <property type="entry name" value="MAGNESIUM-CHELATASE SUBUNIT CHLD"/>
    <property type="match status" value="1"/>
</dbReference>
<dbReference type="SUPFAM" id="SSF52540">
    <property type="entry name" value="P-loop containing nucleoside triphosphate hydrolases"/>
    <property type="match status" value="1"/>
</dbReference>
<evidence type="ECO:0000313" key="4">
    <source>
        <dbReference type="Proteomes" id="UP000318081"/>
    </source>
</evidence>
<dbReference type="Gene3D" id="3.40.50.300">
    <property type="entry name" value="P-loop containing nucleotide triphosphate hydrolases"/>
    <property type="match status" value="1"/>
</dbReference>
<dbReference type="EMBL" id="CP036432">
    <property type="protein sequence ID" value="QDV86457.1"/>
    <property type="molecule type" value="Genomic_DNA"/>
</dbReference>
<dbReference type="InterPro" id="IPR011703">
    <property type="entry name" value="ATPase_AAA-3"/>
</dbReference>
<dbReference type="InterPro" id="IPR027417">
    <property type="entry name" value="P-loop_NTPase"/>
</dbReference>
<dbReference type="InterPro" id="IPR041628">
    <property type="entry name" value="ChlI/MoxR_AAA_lid"/>
</dbReference>
<protein>
    <submittedName>
        <fullName evidence="3">ATPase RavA</fullName>
    </submittedName>
</protein>
<dbReference type="InterPro" id="IPR050764">
    <property type="entry name" value="CbbQ/NirQ/NorQ/GpvN"/>
</dbReference>
<proteinExistence type="predicted"/>
<feature type="domain" description="ChlI/MoxR AAA lid" evidence="2">
    <location>
        <begin position="267"/>
        <end position="335"/>
    </location>
</feature>
<dbReference type="PIRSF" id="PIRSF002849">
    <property type="entry name" value="AAA_ATPase_chaperone_MoxR_prd"/>
    <property type="match status" value="1"/>
</dbReference>
<dbReference type="Proteomes" id="UP000318081">
    <property type="component" value="Chromosome"/>
</dbReference>
<evidence type="ECO:0000313" key="3">
    <source>
        <dbReference type="EMBL" id="QDV86457.1"/>
    </source>
</evidence>